<dbReference type="Proteomes" id="UP000241462">
    <property type="component" value="Unassembled WGS sequence"/>
</dbReference>
<proteinExistence type="predicted"/>
<keyword evidence="2" id="KW-1185">Reference proteome</keyword>
<sequence length="191" mass="20769">MDPSKSLPPLSDEPRRFPDLCLSLSRTLICSITDLLDLPDGSLVLSVGSGSGLLEAHLQAHWASKPGCTREIRGIEIRTAPSARPVNKWLPENLSSTVRGTWELSPELSSAGALLFVYPREPSLVDRYLLAAAKNGNGHALRTVIWLGPQADWETFEGCFRDVAGFAPLQIAQNCGTAEYEMLAVIQRLSA</sequence>
<dbReference type="EMBL" id="KZ678619">
    <property type="protein sequence ID" value="PSR78130.1"/>
    <property type="molecule type" value="Genomic_DNA"/>
</dbReference>
<name>A0A2T2ZW21_9PEZI</name>
<organism evidence="1 2">
    <name type="scientific">Coniella lustricola</name>
    <dbReference type="NCBI Taxonomy" id="2025994"/>
    <lineage>
        <taxon>Eukaryota</taxon>
        <taxon>Fungi</taxon>
        <taxon>Dikarya</taxon>
        <taxon>Ascomycota</taxon>
        <taxon>Pezizomycotina</taxon>
        <taxon>Sordariomycetes</taxon>
        <taxon>Sordariomycetidae</taxon>
        <taxon>Diaporthales</taxon>
        <taxon>Schizoparmaceae</taxon>
        <taxon>Coniella</taxon>
    </lineage>
</organism>
<protein>
    <submittedName>
        <fullName evidence="1">Uncharacterized protein</fullName>
    </submittedName>
</protein>
<gene>
    <name evidence="1" type="ORF">BD289DRAFT_377027</name>
</gene>
<reference evidence="1 2" key="1">
    <citation type="journal article" date="2018" name="Mycol. Prog.">
        <title>Coniella lustricola, a new species from submerged detritus.</title>
        <authorList>
            <person name="Raudabaugh D.B."/>
            <person name="Iturriaga T."/>
            <person name="Carver A."/>
            <person name="Mondo S."/>
            <person name="Pangilinan J."/>
            <person name="Lipzen A."/>
            <person name="He G."/>
            <person name="Amirebrahimi M."/>
            <person name="Grigoriev I.V."/>
            <person name="Miller A.N."/>
        </authorList>
    </citation>
    <scope>NUCLEOTIDE SEQUENCE [LARGE SCALE GENOMIC DNA]</scope>
    <source>
        <strain evidence="1 2">B22-T-1</strain>
    </source>
</reference>
<dbReference type="OrthoDB" id="2151982at2759"/>
<dbReference type="AlphaFoldDB" id="A0A2T2ZW21"/>
<evidence type="ECO:0000313" key="1">
    <source>
        <dbReference type="EMBL" id="PSR78130.1"/>
    </source>
</evidence>
<dbReference type="InParanoid" id="A0A2T2ZW21"/>
<accession>A0A2T2ZW21</accession>
<evidence type="ECO:0000313" key="2">
    <source>
        <dbReference type="Proteomes" id="UP000241462"/>
    </source>
</evidence>